<dbReference type="Proteomes" id="UP001299596">
    <property type="component" value="Unassembled WGS sequence"/>
</dbReference>
<protein>
    <submittedName>
        <fullName evidence="2">Lytic transglycosylase domain-containing protein</fullName>
    </submittedName>
</protein>
<name>A0ABU5XMF5_9MYCO</name>
<dbReference type="RefSeq" id="WP_329780521.1">
    <property type="nucleotide sequence ID" value="NZ_JAYJJR010000013.1"/>
</dbReference>
<accession>A0ABU5XMF5</accession>
<evidence type="ECO:0000313" key="2">
    <source>
        <dbReference type="EMBL" id="MEB3022932.1"/>
    </source>
</evidence>
<evidence type="ECO:0000256" key="1">
    <source>
        <dbReference type="SAM" id="MobiDB-lite"/>
    </source>
</evidence>
<organism evidence="2 3">
    <name type="scientific">[Mycobacterium] crassicus</name>
    <dbReference type="NCBI Taxonomy" id="2872309"/>
    <lineage>
        <taxon>Bacteria</taxon>
        <taxon>Bacillati</taxon>
        <taxon>Actinomycetota</taxon>
        <taxon>Actinomycetes</taxon>
        <taxon>Mycobacteriales</taxon>
        <taxon>Mycobacteriaceae</taxon>
        <taxon>Mycolicibacter</taxon>
    </lineage>
</organism>
<sequence length="344" mass="35476">MTQPGFGGQPEIAYNEDEAHGVYSRAQGALSDQRQALPRPDGTGLEDPAISASLRDHHDRTSASIVDTENALGKGKRAVSDLGDVDKQSATRARGIGPGGADALARAMGRAGGPASPLTAPAGGAPAAMPAAAPMPAMPATVPAAPMMPALQPGMVNVAPDALARLVDGANLTAGPLLAGAKSGARGGKQPIAVSGIDFRQPADGTPLRKAEMHALIDKALDNNGIRDPQVRAHWHDIQYNQGMHESSGVMKAVNKDDRNAVGPVQADGAPLNCSRGPWQVTAETFARHHVGGTSNWIYDGEANGSCSVAYQIAVQAEKGLDLRTLDGIATYHARRAAANYGAY</sequence>
<dbReference type="EMBL" id="JAYJJR010000013">
    <property type="protein sequence ID" value="MEB3022932.1"/>
    <property type="molecule type" value="Genomic_DNA"/>
</dbReference>
<gene>
    <name evidence="2" type="ORF">K6T79_17975</name>
</gene>
<reference evidence="2 3" key="1">
    <citation type="submission" date="2023-12" db="EMBL/GenBank/DDBJ databases">
        <title>Description of new species of Mycobacterium terrae complex isolated from sewage at the Sao Paulo Zoological Park Foundation in Brazil.</title>
        <authorList>
            <person name="Romagnoli C.L."/>
            <person name="Conceicao E.C."/>
            <person name="Machado E."/>
            <person name="Barreto L.B.P.F."/>
            <person name="Sharma A."/>
            <person name="Silva N.M."/>
            <person name="Marques L.E."/>
            <person name="Juliana M.A."/>
            <person name="Lourenco M.C.S."/>
            <person name="Digiampietri L.A."/>
            <person name="Suffys P.N."/>
            <person name="Viana-Niero C."/>
        </authorList>
    </citation>
    <scope>NUCLEOTIDE SEQUENCE [LARGE SCALE GENOMIC DNA]</scope>
    <source>
        <strain evidence="2 3">MYC098</strain>
    </source>
</reference>
<evidence type="ECO:0000313" key="3">
    <source>
        <dbReference type="Proteomes" id="UP001299596"/>
    </source>
</evidence>
<comment type="caution">
    <text evidence="2">The sequence shown here is derived from an EMBL/GenBank/DDBJ whole genome shotgun (WGS) entry which is preliminary data.</text>
</comment>
<feature type="region of interest" description="Disordered" evidence="1">
    <location>
        <begin position="1"/>
        <end position="80"/>
    </location>
</feature>
<keyword evidence="3" id="KW-1185">Reference proteome</keyword>
<proteinExistence type="predicted"/>